<proteinExistence type="predicted"/>
<dbReference type="SUPFAM" id="SSF55073">
    <property type="entry name" value="Nucleotide cyclase"/>
    <property type="match status" value="1"/>
</dbReference>
<dbReference type="InterPro" id="IPR050697">
    <property type="entry name" value="Adenylyl/Guanylyl_Cyclase_3/4"/>
</dbReference>
<gene>
    <name evidence="2" type="ORF">H010_14306</name>
</gene>
<dbReference type="InterPro" id="IPR029787">
    <property type="entry name" value="Nucleotide_cyclase"/>
</dbReference>
<dbReference type="AlphaFoldDB" id="A0A9X4NRI7"/>
<dbReference type="EMBL" id="AOGK01000012">
    <property type="protein sequence ID" value="MDG5976435.1"/>
    <property type="molecule type" value="Genomic_DNA"/>
</dbReference>
<dbReference type="GO" id="GO:0035556">
    <property type="term" value="P:intracellular signal transduction"/>
    <property type="evidence" value="ECO:0007669"/>
    <property type="project" value="InterPro"/>
</dbReference>
<dbReference type="PROSITE" id="PS50125">
    <property type="entry name" value="GUANYLATE_CYCLASE_2"/>
    <property type="match status" value="1"/>
</dbReference>
<evidence type="ECO:0000259" key="1">
    <source>
        <dbReference type="PROSITE" id="PS50125"/>
    </source>
</evidence>
<feature type="domain" description="Guanylate cyclase" evidence="1">
    <location>
        <begin position="11"/>
        <end position="126"/>
    </location>
</feature>
<dbReference type="RefSeq" id="WP_169804732.1">
    <property type="nucleotide sequence ID" value="NZ_AOGK01000012.1"/>
</dbReference>
<accession>A0A9X4NRI7</accession>
<dbReference type="GO" id="GO:0004016">
    <property type="term" value="F:adenylate cyclase activity"/>
    <property type="evidence" value="ECO:0007669"/>
    <property type="project" value="UniProtKB-ARBA"/>
</dbReference>
<name>A0A9X4NRI7_9BURK</name>
<keyword evidence="3" id="KW-1185">Reference proteome</keyword>
<reference evidence="2" key="1">
    <citation type="submission" date="2013-01" db="EMBL/GenBank/DDBJ databases">
        <title>Genome draft of Hydrogenophaga taeniospiralis 2K1.</title>
        <authorList>
            <person name="Gomila M."/>
            <person name="Lalucat J."/>
        </authorList>
    </citation>
    <scope>NUCLEOTIDE SEQUENCE</scope>
    <source>
        <strain evidence="2">CCUG 15921</strain>
    </source>
</reference>
<dbReference type="SUPFAM" id="SSF48452">
    <property type="entry name" value="TPR-like"/>
    <property type="match status" value="1"/>
</dbReference>
<organism evidence="2 3">
    <name type="scientific">Hydrogenophaga taeniospiralis CCUG 15921</name>
    <dbReference type="NCBI Taxonomy" id="1281780"/>
    <lineage>
        <taxon>Bacteria</taxon>
        <taxon>Pseudomonadati</taxon>
        <taxon>Pseudomonadota</taxon>
        <taxon>Betaproteobacteria</taxon>
        <taxon>Burkholderiales</taxon>
        <taxon>Comamonadaceae</taxon>
        <taxon>Hydrogenophaga</taxon>
    </lineage>
</organism>
<dbReference type="Gene3D" id="1.25.40.10">
    <property type="entry name" value="Tetratricopeptide repeat domain"/>
    <property type="match status" value="1"/>
</dbReference>
<dbReference type="GO" id="GO:0006171">
    <property type="term" value="P:cAMP biosynthetic process"/>
    <property type="evidence" value="ECO:0007669"/>
    <property type="project" value="TreeGrafter"/>
</dbReference>
<dbReference type="CDD" id="cd07302">
    <property type="entry name" value="CHD"/>
    <property type="match status" value="1"/>
</dbReference>
<dbReference type="Proteomes" id="UP001152876">
    <property type="component" value="Unassembled WGS sequence"/>
</dbReference>
<dbReference type="InterPro" id="IPR011990">
    <property type="entry name" value="TPR-like_helical_dom_sf"/>
</dbReference>
<dbReference type="Gene3D" id="3.30.70.1230">
    <property type="entry name" value="Nucleotide cyclase"/>
    <property type="match status" value="1"/>
</dbReference>
<dbReference type="PANTHER" id="PTHR43081:SF19">
    <property type="entry name" value="PH-SENSITIVE ADENYLATE CYCLASE RV1264"/>
    <property type="match status" value="1"/>
</dbReference>
<protein>
    <recommendedName>
        <fullName evidence="1">Guanylate cyclase domain-containing protein</fullName>
    </recommendedName>
</protein>
<comment type="caution">
    <text evidence="2">The sequence shown here is derived from an EMBL/GenBank/DDBJ whole genome shotgun (WGS) entry which is preliminary data.</text>
</comment>
<evidence type="ECO:0000313" key="2">
    <source>
        <dbReference type="EMBL" id="MDG5976435.1"/>
    </source>
</evidence>
<evidence type="ECO:0000313" key="3">
    <source>
        <dbReference type="Proteomes" id="UP001152876"/>
    </source>
</evidence>
<dbReference type="InterPro" id="IPR001054">
    <property type="entry name" value="A/G_cyclase"/>
</dbReference>
<dbReference type="Gene3D" id="3.40.50.10070">
    <property type="entry name" value="TolB, N-terminal domain"/>
    <property type="match status" value="1"/>
</dbReference>
<sequence length="589" mass="65270">MPPLPEQQHKVVLVMDLVESVRLMADNEAEVVSQWRGFMHHAATQVLPTCRGRLVKSLGDGLLVEFEHPTDAVRAALALHRYFAPINRRLPLSQQLHLRAGINATDLYADENDVYGHGVNLAARITDLASPGDTLVTASVFDGIVIGVDAEVEDCGESYLKHWPEPVRTWRLYPVSHGSAAVRPRVPEGVPTDFRPSIAVVPFETRSHTSEQFVIGELIADGVIAQLSRSQDLRVISRLSTTAFRGRQSTTEEIGQRLDAAFVLGGSYVTLGDKVVIMAELSDNKRGEVIWAERLTGDTHDLLEAQSGLLDALSAACAKALLNDLVQRTLVLPVPQLDSNALMLGGITLMHRSTPRDLQRSHQLLEAVVARHRRVATPWAWLAKWHIMQVVQGLSGEPAKDFQRAIDTADRALDLEPASSLAMAIKGHALCHLGKDVDASHRLLQEATQSNPNDAMAWLYNSVWSQMWGTPKDSMVEAENALHLSPLDPQKYYFEMMLATSYAAMEQWERAIELCRASLLKNRYHLPTIRTLLIAQHELGYAEDAKETFALLMQLQPQLTVQQYLAAGGKSPLRQRVAKALTSLGLRMH</sequence>
<dbReference type="PANTHER" id="PTHR43081">
    <property type="entry name" value="ADENYLATE CYCLASE, TERMINAL-DIFFERENTIATION SPECIFIC-RELATED"/>
    <property type="match status" value="1"/>
</dbReference>